<accession>A0A8K1D4Y8</accession>
<feature type="region of interest" description="Disordered" evidence="1">
    <location>
        <begin position="1"/>
        <end position="63"/>
    </location>
</feature>
<dbReference type="EMBL" id="SWJQ01005649">
    <property type="protein sequence ID" value="TRZ05210.1"/>
    <property type="molecule type" value="Genomic_DNA"/>
</dbReference>
<comment type="caution">
    <text evidence="2">The sequence shown here is derived from an EMBL/GenBank/DDBJ whole genome shotgun (WGS) entry which is preliminary data.</text>
</comment>
<dbReference type="Proteomes" id="UP000796761">
    <property type="component" value="Unassembled WGS sequence"/>
</dbReference>
<keyword evidence="3" id="KW-1185">Reference proteome</keyword>
<feature type="compositionally biased region" description="Low complexity" evidence="1">
    <location>
        <begin position="39"/>
        <end position="53"/>
    </location>
</feature>
<sequence>MRIRRITKGSTKAVMVSSPSSNQASTWDRGQVTVVTPVSPNSRNSRNSQNSHKNPPKNPVEIGRNLGKIRQNWSKLVKIHPKDPPGDKFGEKNVTCVIEFPKFPKFPQKSPKKSG</sequence>
<dbReference type="AlphaFoldDB" id="A0A8K1D4Y8"/>
<evidence type="ECO:0000313" key="3">
    <source>
        <dbReference type="Proteomes" id="UP000796761"/>
    </source>
</evidence>
<evidence type="ECO:0000256" key="1">
    <source>
        <dbReference type="SAM" id="MobiDB-lite"/>
    </source>
</evidence>
<reference evidence="2" key="1">
    <citation type="submission" date="2019-04" db="EMBL/GenBank/DDBJ databases">
        <title>Genome assembly of Zosterops borbonicus 15179.</title>
        <authorList>
            <person name="Leroy T."/>
            <person name="Anselmetti Y."/>
            <person name="Tilak M.-K."/>
            <person name="Nabholz B."/>
        </authorList>
    </citation>
    <scope>NUCLEOTIDE SEQUENCE</scope>
    <source>
        <strain evidence="2">HGM_15179</strain>
        <tissue evidence="2">Muscle</tissue>
    </source>
</reference>
<gene>
    <name evidence="2" type="ORF">HGM15179_021898</name>
</gene>
<organism evidence="2 3">
    <name type="scientific">Zosterops borbonicus</name>
    <dbReference type="NCBI Taxonomy" id="364589"/>
    <lineage>
        <taxon>Eukaryota</taxon>
        <taxon>Metazoa</taxon>
        <taxon>Chordata</taxon>
        <taxon>Craniata</taxon>
        <taxon>Vertebrata</taxon>
        <taxon>Euteleostomi</taxon>
        <taxon>Archelosauria</taxon>
        <taxon>Archosauria</taxon>
        <taxon>Dinosauria</taxon>
        <taxon>Saurischia</taxon>
        <taxon>Theropoda</taxon>
        <taxon>Coelurosauria</taxon>
        <taxon>Aves</taxon>
        <taxon>Neognathae</taxon>
        <taxon>Neoaves</taxon>
        <taxon>Telluraves</taxon>
        <taxon>Australaves</taxon>
        <taxon>Passeriformes</taxon>
        <taxon>Sylvioidea</taxon>
        <taxon>Zosteropidae</taxon>
        <taxon>Zosterops</taxon>
    </lineage>
</organism>
<proteinExistence type="predicted"/>
<name>A0A8K1D4Y8_9PASS</name>
<feature type="compositionally biased region" description="Polar residues" evidence="1">
    <location>
        <begin position="17"/>
        <end position="38"/>
    </location>
</feature>
<protein>
    <submittedName>
        <fullName evidence="2">Uncharacterized protein</fullName>
    </submittedName>
</protein>
<evidence type="ECO:0000313" key="2">
    <source>
        <dbReference type="EMBL" id="TRZ05210.1"/>
    </source>
</evidence>